<dbReference type="InterPro" id="IPR050810">
    <property type="entry name" value="Bact_Secretion_Sys_Channel"/>
</dbReference>
<dbReference type="InterPro" id="IPR001775">
    <property type="entry name" value="GspD/PilQ"/>
</dbReference>
<sequence>MRNPILAAVAAVLLMAPAATMAARPAATPTQAVAATQASLIVESGSGRVVTLPAPVANVFVSDPKVVEVRPASPTSLFLFGVAAGRTTVAALDAAGQTVRQYEVTVRPSAFGATEATGTIARTTPGGNVRVEAQPRRVAVTGKVASAADSQSAAAAAAAFAAEGQAVDNQLRVGSQIQVGLHVRIAEMSRSVSRAMGVNWQALGTIGSIGALPALTLNANAAAAVACLPWKVFPAGRCPQGASVNGLIDALAADNLVHVLAEPNLTAISGETASFLVGGEFPIPISQQNGSTTVEFKQFGVALAFVPTVLGEERIRLHVRPEVSQLSSQNSVQVSSGGAVLSIPSLTVRRADTTIELGSGQSFAIAGLLQDQTTQVTSAIPGIGDMPILGALFRSDSFQRNETELVIIVTPYIVRPVNDPSALKLPTDGFQPPNDIERLLLLRQTARSATGMAQRVPSQAGFVVE</sequence>
<comment type="caution">
    <text evidence="5">The sequence shown here is derived from an EMBL/GenBank/DDBJ whole genome shotgun (WGS) entry which is preliminary data.</text>
</comment>
<reference evidence="5" key="2">
    <citation type="submission" date="2022-10" db="EMBL/GenBank/DDBJ databases">
        <authorList>
            <person name="Trinh H.N."/>
        </authorList>
    </citation>
    <scope>NUCLEOTIDE SEQUENCE</scope>
    <source>
        <strain evidence="5">RN2-1</strain>
    </source>
</reference>
<evidence type="ECO:0000256" key="1">
    <source>
        <dbReference type="RuleBase" id="RU004003"/>
    </source>
</evidence>
<reference evidence="5" key="1">
    <citation type="submission" date="2022-09" db="EMBL/GenBank/DDBJ databases">
        <title>Rhodovastum sp. nov. RN2-1 isolated from soil in Seongnam, South Korea.</title>
        <authorList>
            <person name="Le N.T."/>
        </authorList>
    </citation>
    <scope>NUCLEOTIDE SEQUENCE</scope>
    <source>
        <strain evidence="5">RN2-1</strain>
    </source>
</reference>
<evidence type="ECO:0000313" key="6">
    <source>
        <dbReference type="Proteomes" id="UP001165679"/>
    </source>
</evidence>
<dbReference type="GO" id="GO:0015627">
    <property type="term" value="C:type II protein secretion system complex"/>
    <property type="evidence" value="ECO:0007669"/>
    <property type="project" value="TreeGrafter"/>
</dbReference>
<comment type="similarity">
    <text evidence="1">Belongs to the bacterial secretin family.</text>
</comment>
<dbReference type="Pfam" id="PF13629">
    <property type="entry name" value="T2SS-T3SS_pil_N"/>
    <property type="match status" value="1"/>
</dbReference>
<dbReference type="AlphaFoldDB" id="A0AA41YUU4"/>
<gene>
    <name evidence="5" type="ORF">OL599_14705</name>
</gene>
<dbReference type="Pfam" id="PF00263">
    <property type="entry name" value="Secretin"/>
    <property type="match status" value="1"/>
</dbReference>
<dbReference type="GO" id="GO:0009306">
    <property type="term" value="P:protein secretion"/>
    <property type="evidence" value="ECO:0007669"/>
    <property type="project" value="InterPro"/>
</dbReference>
<feature type="signal peptide" evidence="2">
    <location>
        <begin position="1"/>
        <end position="22"/>
    </location>
</feature>
<dbReference type="PANTHER" id="PTHR30332">
    <property type="entry name" value="PROBABLE GENERAL SECRETION PATHWAY PROTEIN D"/>
    <property type="match status" value="1"/>
</dbReference>
<keyword evidence="2" id="KW-0732">Signal</keyword>
<feature type="domain" description="Type II/III secretion system secretin-like" evidence="3">
    <location>
        <begin position="250"/>
        <end position="415"/>
    </location>
</feature>
<dbReference type="PRINTS" id="PR00811">
    <property type="entry name" value="BCTERIALGSPD"/>
</dbReference>
<dbReference type="EMBL" id="JAPDNT010000012">
    <property type="protein sequence ID" value="MCW3475827.1"/>
    <property type="molecule type" value="Genomic_DNA"/>
</dbReference>
<dbReference type="InterPro" id="IPR004846">
    <property type="entry name" value="T2SS/T3SS_dom"/>
</dbReference>
<feature type="chain" id="PRO_5041289752" evidence="2">
    <location>
        <begin position="23"/>
        <end position="465"/>
    </location>
</feature>
<proteinExistence type="inferred from homology"/>
<dbReference type="PANTHER" id="PTHR30332:SF17">
    <property type="entry name" value="TYPE IV PILIATION SYSTEM PROTEIN DR_0774-RELATED"/>
    <property type="match status" value="1"/>
</dbReference>
<organism evidence="5 6">
    <name type="scientific">Limobrevibacterium gyesilva</name>
    <dbReference type="NCBI Taxonomy" id="2991712"/>
    <lineage>
        <taxon>Bacteria</taxon>
        <taxon>Pseudomonadati</taxon>
        <taxon>Pseudomonadota</taxon>
        <taxon>Alphaproteobacteria</taxon>
        <taxon>Acetobacterales</taxon>
        <taxon>Acetobacteraceae</taxon>
        <taxon>Limobrevibacterium</taxon>
    </lineage>
</organism>
<feature type="domain" description="Pilus formation protein N-terminal" evidence="4">
    <location>
        <begin position="39"/>
        <end position="106"/>
    </location>
</feature>
<keyword evidence="6" id="KW-1185">Reference proteome</keyword>
<evidence type="ECO:0000313" key="5">
    <source>
        <dbReference type="EMBL" id="MCW3475827.1"/>
    </source>
</evidence>
<name>A0AA41YUU4_9PROT</name>
<protein>
    <submittedName>
        <fullName evidence="5">Type II and III secretion system protein family protein</fullName>
    </submittedName>
</protein>
<evidence type="ECO:0000259" key="4">
    <source>
        <dbReference type="Pfam" id="PF13629"/>
    </source>
</evidence>
<evidence type="ECO:0000259" key="3">
    <source>
        <dbReference type="Pfam" id="PF00263"/>
    </source>
</evidence>
<dbReference type="Proteomes" id="UP001165679">
    <property type="component" value="Unassembled WGS sequence"/>
</dbReference>
<dbReference type="InterPro" id="IPR032789">
    <property type="entry name" value="T2SS-T3SS_pil_N"/>
</dbReference>
<evidence type="ECO:0000256" key="2">
    <source>
        <dbReference type="SAM" id="SignalP"/>
    </source>
</evidence>
<accession>A0AA41YUU4</accession>
<dbReference type="RefSeq" id="WP_264714556.1">
    <property type="nucleotide sequence ID" value="NZ_JAPDNT010000012.1"/>
</dbReference>